<proteinExistence type="predicted"/>
<organism evidence="1 2">
    <name type="scientific">Ramazzottius varieornatus</name>
    <name type="common">Water bear</name>
    <name type="synonym">Tardigrade</name>
    <dbReference type="NCBI Taxonomy" id="947166"/>
    <lineage>
        <taxon>Eukaryota</taxon>
        <taxon>Metazoa</taxon>
        <taxon>Ecdysozoa</taxon>
        <taxon>Tardigrada</taxon>
        <taxon>Eutardigrada</taxon>
        <taxon>Parachela</taxon>
        <taxon>Hypsibioidea</taxon>
        <taxon>Ramazzottiidae</taxon>
        <taxon>Ramazzottius</taxon>
    </lineage>
</organism>
<dbReference type="AlphaFoldDB" id="A0A1D1VB51"/>
<name>A0A1D1VB51_RAMVA</name>
<keyword evidence="2" id="KW-1185">Reference proteome</keyword>
<accession>A0A1D1VB51</accession>
<gene>
    <name evidence="1" type="primary">RvY_09954</name>
    <name evidence="1" type="synonym">RvY_09954.2</name>
    <name evidence="1" type="ORF">RvY_09954-2</name>
</gene>
<sequence>MKVVQHSAAYSALVMCAAQSQRTFEPAAQCSNSRSSKCANHPDVSCNSSLILISSVFRLHVPENALYHRHRSETRVFQDRPNEMPSFL</sequence>
<dbReference type="Proteomes" id="UP000186922">
    <property type="component" value="Unassembled WGS sequence"/>
</dbReference>
<reference evidence="1 2" key="1">
    <citation type="journal article" date="2016" name="Nat. Commun.">
        <title>Extremotolerant tardigrade genome and improved radiotolerance of human cultured cells by tardigrade-unique protein.</title>
        <authorList>
            <person name="Hashimoto T."/>
            <person name="Horikawa D.D."/>
            <person name="Saito Y."/>
            <person name="Kuwahara H."/>
            <person name="Kozuka-Hata H."/>
            <person name="Shin-I T."/>
            <person name="Minakuchi Y."/>
            <person name="Ohishi K."/>
            <person name="Motoyama A."/>
            <person name="Aizu T."/>
            <person name="Enomoto A."/>
            <person name="Kondo K."/>
            <person name="Tanaka S."/>
            <person name="Hara Y."/>
            <person name="Koshikawa S."/>
            <person name="Sagara H."/>
            <person name="Miura T."/>
            <person name="Yokobori S."/>
            <person name="Miyagawa K."/>
            <person name="Suzuki Y."/>
            <person name="Kubo T."/>
            <person name="Oyama M."/>
            <person name="Kohara Y."/>
            <person name="Fujiyama A."/>
            <person name="Arakawa K."/>
            <person name="Katayama T."/>
            <person name="Toyoda A."/>
            <person name="Kunieda T."/>
        </authorList>
    </citation>
    <scope>NUCLEOTIDE SEQUENCE [LARGE SCALE GENOMIC DNA]</scope>
    <source>
        <strain evidence="1 2">YOKOZUNA-1</strain>
    </source>
</reference>
<dbReference type="EMBL" id="BDGG01000005">
    <property type="protein sequence ID" value="GAU98871.1"/>
    <property type="molecule type" value="Genomic_DNA"/>
</dbReference>
<protein>
    <submittedName>
        <fullName evidence="1">Uncharacterized protein</fullName>
    </submittedName>
</protein>
<evidence type="ECO:0000313" key="2">
    <source>
        <dbReference type="Proteomes" id="UP000186922"/>
    </source>
</evidence>
<comment type="caution">
    <text evidence="1">The sequence shown here is derived from an EMBL/GenBank/DDBJ whole genome shotgun (WGS) entry which is preliminary data.</text>
</comment>
<evidence type="ECO:0000313" key="1">
    <source>
        <dbReference type="EMBL" id="GAU98871.1"/>
    </source>
</evidence>